<dbReference type="HAMAP" id="MF_00484">
    <property type="entry name" value="Glycogen_synth"/>
    <property type="match status" value="1"/>
</dbReference>
<dbReference type="InterPro" id="IPR013534">
    <property type="entry name" value="Starch_synth_cat_dom"/>
</dbReference>
<comment type="similarity">
    <text evidence="4 8">Belongs to the glycosyltransferase 1 family. Bacterial/plant glycogen synthase subfamily.</text>
</comment>
<comment type="catalytic activity">
    <reaction evidence="1 8">
        <text>[(1-&gt;4)-alpha-D-glucosyl](n) + ADP-alpha-D-glucose = [(1-&gt;4)-alpha-D-glucosyl](n+1) + ADP + H(+)</text>
        <dbReference type="Rhea" id="RHEA:18189"/>
        <dbReference type="Rhea" id="RHEA-COMP:9584"/>
        <dbReference type="Rhea" id="RHEA-COMP:9587"/>
        <dbReference type="ChEBI" id="CHEBI:15378"/>
        <dbReference type="ChEBI" id="CHEBI:15444"/>
        <dbReference type="ChEBI" id="CHEBI:57498"/>
        <dbReference type="ChEBI" id="CHEBI:456216"/>
        <dbReference type="EC" id="2.4.1.21"/>
    </reaction>
</comment>
<dbReference type="OrthoDB" id="9808590at2"/>
<evidence type="ECO:0000256" key="2">
    <source>
        <dbReference type="ARBA" id="ARBA00002764"/>
    </source>
</evidence>
<sequence>MEIFHISAECYPVAKVGGLADVVGALPKYQNNAGHLARVVVPGYDTKFKSENDFECVHWGHVKLGNFSFPFNVLKETTDMLGFELYLIEIPDLFNRKDVYGYEDDIERFLSFQIATLDWIIGRGSVPDVINCHDHHTGLIPFMMLYCHKYNKLKEVPSMITIHNGLYQGQFSFDKLYYLPHFDLAHVHVLEWDNCINSLAVGIKCAWAVTTVSPNYLNEINYSANGLESLFNLVRYKSKGILNGIDIEVWDPEKDSALEKNYSIKNFELGKQKNKEKLCKLFDLDPSKPLFSFIGRLLEEKGGDLLPHASALALSENYQQINILILGSGNTTIEKQLNSLLHDYKGNYNTFIGYNEELAHLIYAGSDFLLMPSRVEPCGLNQMYSLRYGTIPIVRRTGGLKDTVIDFGDNGNGICHDQASVRDICYSIDRAVDLFNDKKQFNKIRKIGMNTDHSWERVCQEYIEIYKLISNKI</sequence>
<keyword evidence="12" id="KW-1185">Reference proteome</keyword>
<evidence type="ECO:0000256" key="4">
    <source>
        <dbReference type="ARBA" id="ARBA00010281"/>
    </source>
</evidence>
<comment type="pathway">
    <text evidence="3 8">Glycan biosynthesis; glycogen biosynthesis.</text>
</comment>
<dbReference type="GO" id="GO:0005978">
    <property type="term" value="P:glycogen biosynthetic process"/>
    <property type="evidence" value="ECO:0007669"/>
    <property type="project" value="UniProtKB-UniRule"/>
</dbReference>
<comment type="caution">
    <text evidence="11">The sequence shown here is derived from an EMBL/GenBank/DDBJ whole genome shotgun (WGS) entry which is preliminary data.</text>
</comment>
<feature type="domain" description="Glycosyl transferase family 1" evidence="9">
    <location>
        <begin position="284"/>
        <end position="441"/>
    </location>
</feature>
<dbReference type="EC" id="2.4.1.21" evidence="8"/>
<dbReference type="NCBIfam" id="TIGR02095">
    <property type="entry name" value="glgA"/>
    <property type="match status" value="1"/>
</dbReference>
<dbReference type="GO" id="GO:0009011">
    <property type="term" value="F:alpha-1,4-glucan glucosyltransferase (ADP-glucose donor) activity"/>
    <property type="evidence" value="ECO:0007669"/>
    <property type="project" value="UniProtKB-UniRule"/>
</dbReference>
<evidence type="ECO:0000256" key="6">
    <source>
        <dbReference type="ARBA" id="ARBA00022679"/>
    </source>
</evidence>
<keyword evidence="5 8" id="KW-0328">Glycosyltransferase</keyword>
<protein>
    <recommendedName>
        <fullName evidence="8">Glycogen synthase</fullName>
        <ecNumber evidence="8">2.4.1.21</ecNumber>
    </recommendedName>
    <alternativeName>
        <fullName evidence="8">Starch [bacterial glycogen] synthase</fullName>
    </alternativeName>
</protein>
<dbReference type="UniPathway" id="UPA00164"/>
<evidence type="ECO:0000313" key="12">
    <source>
        <dbReference type="Proteomes" id="UP000280368"/>
    </source>
</evidence>
<accession>A0A3L9ZTT0</accession>
<feature type="domain" description="Starch synthase catalytic" evidence="10">
    <location>
        <begin position="3"/>
        <end position="230"/>
    </location>
</feature>
<evidence type="ECO:0000256" key="5">
    <source>
        <dbReference type="ARBA" id="ARBA00022676"/>
    </source>
</evidence>
<name>A0A3L9ZTT0_9FLAO</name>
<dbReference type="RefSeq" id="WP_121925124.1">
    <property type="nucleotide sequence ID" value="NZ_CBCSGA010000008.1"/>
</dbReference>
<dbReference type="PANTHER" id="PTHR45825:SF11">
    <property type="entry name" value="ALPHA AMYLASE DOMAIN-CONTAINING PROTEIN"/>
    <property type="match status" value="1"/>
</dbReference>
<dbReference type="InterPro" id="IPR011835">
    <property type="entry name" value="GS/SS"/>
</dbReference>
<dbReference type="GO" id="GO:0004373">
    <property type="term" value="F:alpha-1,4-glucan glucosyltransferase (UDP-glucose donor) activity"/>
    <property type="evidence" value="ECO:0007669"/>
    <property type="project" value="InterPro"/>
</dbReference>
<dbReference type="Gene3D" id="3.40.50.2000">
    <property type="entry name" value="Glycogen Phosphorylase B"/>
    <property type="match status" value="2"/>
</dbReference>
<dbReference type="Proteomes" id="UP000280368">
    <property type="component" value="Unassembled WGS sequence"/>
</dbReference>
<comment type="function">
    <text evidence="2 8">Synthesizes alpha-1,4-glucan chains using ADP-glucose.</text>
</comment>
<dbReference type="PANTHER" id="PTHR45825">
    <property type="entry name" value="GRANULE-BOUND STARCH SYNTHASE 1, CHLOROPLASTIC/AMYLOPLASTIC"/>
    <property type="match status" value="1"/>
</dbReference>
<dbReference type="InterPro" id="IPR001296">
    <property type="entry name" value="Glyco_trans_1"/>
</dbReference>
<feature type="binding site" evidence="8">
    <location>
        <position position="15"/>
    </location>
    <ligand>
        <name>ADP-alpha-D-glucose</name>
        <dbReference type="ChEBI" id="CHEBI:57498"/>
    </ligand>
</feature>
<evidence type="ECO:0000256" key="8">
    <source>
        <dbReference type="HAMAP-Rule" id="MF_00484"/>
    </source>
</evidence>
<gene>
    <name evidence="8" type="primary">glgA</name>
    <name evidence="11" type="ORF">BC961_1416</name>
</gene>
<evidence type="ECO:0000259" key="10">
    <source>
        <dbReference type="Pfam" id="PF08323"/>
    </source>
</evidence>
<evidence type="ECO:0000256" key="1">
    <source>
        <dbReference type="ARBA" id="ARBA00001478"/>
    </source>
</evidence>
<reference evidence="11 12" key="1">
    <citation type="submission" date="2018-10" db="EMBL/GenBank/DDBJ databases">
        <title>Genomic Encyclopedia of Archaeal and Bacterial Type Strains, Phase II (KMG-II): from individual species to whole genera.</title>
        <authorList>
            <person name="Goeker M."/>
        </authorList>
    </citation>
    <scope>NUCLEOTIDE SEQUENCE [LARGE SCALE GENOMIC DNA]</scope>
    <source>
        <strain evidence="11 12">DSM 19727</strain>
    </source>
</reference>
<proteinExistence type="inferred from homology"/>
<evidence type="ECO:0000313" key="11">
    <source>
        <dbReference type="EMBL" id="RMA75724.1"/>
    </source>
</evidence>
<dbReference type="CDD" id="cd03791">
    <property type="entry name" value="GT5_Glycogen_synthase_DULL1-like"/>
    <property type="match status" value="1"/>
</dbReference>
<organism evidence="11 12">
    <name type="scientific">Flavobacterium weaverense</name>
    <dbReference type="NCBI Taxonomy" id="271156"/>
    <lineage>
        <taxon>Bacteria</taxon>
        <taxon>Pseudomonadati</taxon>
        <taxon>Bacteroidota</taxon>
        <taxon>Flavobacteriia</taxon>
        <taxon>Flavobacteriales</taxon>
        <taxon>Flavobacteriaceae</taxon>
        <taxon>Flavobacterium</taxon>
    </lineage>
</organism>
<dbReference type="Pfam" id="PF00534">
    <property type="entry name" value="Glycos_transf_1"/>
    <property type="match status" value="1"/>
</dbReference>
<keyword evidence="6 8" id="KW-0808">Transferase</keyword>
<dbReference type="AlphaFoldDB" id="A0A3L9ZTT0"/>
<dbReference type="EMBL" id="REFH01000009">
    <property type="protein sequence ID" value="RMA75724.1"/>
    <property type="molecule type" value="Genomic_DNA"/>
</dbReference>
<dbReference type="Pfam" id="PF08323">
    <property type="entry name" value="Glyco_transf_5"/>
    <property type="match status" value="1"/>
</dbReference>
<evidence type="ECO:0000259" key="9">
    <source>
        <dbReference type="Pfam" id="PF00534"/>
    </source>
</evidence>
<keyword evidence="7 8" id="KW-0320">Glycogen biosynthesis</keyword>
<evidence type="ECO:0000256" key="3">
    <source>
        <dbReference type="ARBA" id="ARBA00004964"/>
    </source>
</evidence>
<dbReference type="SUPFAM" id="SSF53756">
    <property type="entry name" value="UDP-Glycosyltransferase/glycogen phosphorylase"/>
    <property type="match status" value="1"/>
</dbReference>
<evidence type="ECO:0000256" key="7">
    <source>
        <dbReference type="ARBA" id="ARBA00023056"/>
    </source>
</evidence>